<feature type="transmembrane region" description="Helical" evidence="1">
    <location>
        <begin position="155"/>
        <end position="175"/>
    </location>
</feature>
<dbReference type="EMBL" id="CP101620">
    <property type="protein sequence ID" value="UTY40379.1"/>
    <property type="molecule type" value="Genomic_DNA"/>
</dbReference>
<evidence type="ECO:0000256" key="1">
    <source>
        <dbReference type="SAM" id="Phobius"/>
    </source>
</evidence>
<keyword evidence="1" id="KW-0812">Transmembrane</keyword>
<feature type="transmembrane region" description="Helical" evidence="1">
    <location>
        <begin position="89"/>
        <end position="118"/>
    </location>
</feature>
<accession>A0ABY5I7M7</accession>
<keyword evidence="3" id="KW-1185">Reference proteome</keyword>
<proteinExistence type="predicted"/>
<feature type="transmembrane region" description="Helical" evidence="1">
    <location>
        <begin position="187"/>
        <end position="211"/>
    </location>
</feature>
<name>A0ABY5I7M7_9FIRM</name>
<feature type="transmembrane region" description="Helical" evidence="1">
    <location>
        <begin position="42"/>
        <end position="62"/>
    </location>
</feature>
<evidence type="ECO:0000313" key="2">
    <source>
        <dbReference type="EMBL" id="UTY40379.1"/>
    </source>
</evidence>
<keyword evidence="1" id="KW-0472">Membrane</keyword>
<keyword evidence="1" id="KW-1133">Transmembrane helix</keyword>
<gene>
    <name evidence="2" type="ORF">NMU03_06255</name>
</gene>
<feature type="transmembrane region" description="Helical" evidence="1">
    <location>
        <begin position="124"/>
        <end position="148"/>
    </location>
</feature>
<dbReference type="Pfam" id="PF13346">
    <property type="entry name" value="ABC2_membrane_5"/>
    <property type="match status" value="1"/>
</dbReference>
<protein>
    <submittedName>
        <fullName evidence="2">ABC-2 transporter permease</fullName>
    </submittedName>
</protein>
<dbReference type="RefSeq" id="WP_290141799.1">
    <property type="nucleotide sequence ID" value="NZ_CP101620.1"/>
</dbReference>
<dbReference type="Proteomes" id="UP001060112">
    <property type="component" value="Chromosome"/>
</dbReference>
<dbReference type="InterPro" id="IPR025699">
    <property type="entry name" value="ABC2_memb-like"/>
</dbReference>
<sequence>MLGIMIKDFYETFCIKKNLIGMVTSVLFLFAFTLFMHNLYSLFLMVYMCLPMIGVSILQYSMEQDEISHYDKMLLTFPVTRKQIVQSKFLSILLFTLFVQLCIALPIVLVFATVFHVITFKTVILIWFIGFLLSFIMNAITSVGFFWLGNKKGTIVYMIFLVVIAIAYICTQLFYGVDIFLSLKLNQIVWIGCFLAVIFNIISYYVCLIIYQRKHS</sequence>
<evidence type="ECO:0000313" key="3">
    <source>
        <dbReference type="Proteomes" id="UP001060112"/>
    </source>
</evidence>
<reference evidence="2" key="1">
    <citation type="submission" date="2022-07" db="EMBL/GenBank/DDBJ databases">
        <title>Faecal culturing of patients with breast cancer.</title>
        <authorList>
            <person name="Teng N.M.Y."/>
            <person name="Kiu R."/>
            <person name="Evans R."/>
            <person name="Baker D.J."/>
            <person name="Zenner C."/>
            <person name="Robinson S.D."/>
            <person name="Hall L.J."/>
        </authorList>
    </citation>
    <scope>NUCLEOTIDE SEQUENCE</scope>
    <source>
        <strain evidence="2">LH1062</strain>
    </source>
</reference>
<feature type="transmembrane region" description="Helical" evidence="1">
    <location>
        <begin position="20"/>
        <end position="36"/>
    </location>
</feature>
<organism evidence="2 3">
    <name type="scientific">Allocoprobacillus halotolerans</name>
    <dbReference type="NCBI Taxonomy" id="2944914"/>
    <lineage>
        <taxon>Bacteria</taxon>
        <taxon>Bacillati</taxon>
        <taxon>Bacillota</taxon>
        <taxon>Erysipelotrichia</taxon>
        <taxon>Erysipelotrichales</taxon>
        <taxon>Erysipelotrichaceae</taxon>
        <taxon>Allocoprobacillus</taxon>
    </lineage>
</organism>